<evidence type="ECO:0000313" key="2">
    <source>
        <dbReference type="EMBL" id="MCE2055729.1"/>
    </source>
</evidence>
<proteinExistence type="predicted"/>
<gene>
    <name evidence="2" type="ORF">HAX54_043283</name>
</gene>
<keyword evidence="3" id="KW-1185">Reference proteome</keyword>
<comment type="caution">
    <text evidence="2">The sequence shown here is derived from an EMBL/GenBank/DDBJ whole genome shotgun (WGS) entry which is preliminary data.</text>
</comment>
<feature type="region of interest" description="Disordered" evidence="1">
    <location>
        <begin position="1"/>
        <end position="25"/>
    </location>
</feature>
<name>A0ABS8W4H9_DATST</name>
<protein>
    <submittedName>
        <fullName evidence="2">Uncharacterized protein</fullName>
    </submittedName>
</protein>
<dbReference type="Proteomes" id="UP000823775">
    <property type="component" value="Unassembled WGS sequence"/>
</dbReference>
<feature type="non-terminal residue" evidence="2">
    <location>
        <position position="107"/>
    </location>
</feature>
<dbReference type="EMBL" id="JACEIK010006459">
    <property type="protein sequence ID" value="MCE2055729.1"/>
    <property type="molecule type" value="Genomic_DNA"/>
</dbReference>
<reference evidence="2 3" key="1">
    <citation type="journal article" date="2021" name="BMC Genomics">
        <title>Datura genome reveals duplications of psychoactive alkaloid biosynthetic genes and high mutation rate following tissue culture.</title>
        <authorList>
            <person name="Rajewski A."/>
            <person name="Carter-House D."/>
            <person name="Stajich J."/>
            <person name="Litt A."/>
        </authorList>
    </citation>
    <scope>NUCLEOTIDE SEQUENCE [LARGE SCALE GENOMIC DNA]</scope>
    <source>
        <strain evidence="2">AR-01</strain>
    </source>
</reference>
<sequence>MPVTHQRFTAQHLHSAGGPQLSKGKAPMTYIASQGLDPDEAQQIWQLHFGMDKMEAYYLSFKETLSITIEAQFEVDSFKNNFPDIYSQINIHDWEPFTIPVDPYSLS</sequence>
<evidence type="ECO:0000256" key="1">
    <source>
        <dbReference type="SAM" id="MobiDB-lite"/>
    </source>
</evidence>
<accession>A0ABS8W4H9</accession>
<organism evidence="2 3">
    <name type="scientific">Datura stramonium</name>
    <name type="common">Jimsonweed</name>
    <name type="synonym">Common thornapple</name>
    <dbReference type="NCBI Taxonomy" id="4076"/>
    <lineage>
        <taxon>Eukaryota</taxon>
        <taxon>Viridiplantae</taxon>
        <taxon>Streptophyta</taxon>
        <taxon>Embryophyta</taxon>
        <taxon>Tracheophyta</taxon>
        <taxon>Spermatophyta</taxon>
        <taxon>Magnoliopsida</taxon>
        <taxon>eudicotyledons</taxon>
        <taxon>Gunneridae</taxon>
        <taxon>Pentapetalae</taxon>
        <taxon>asterids</taxon>
        <taxon>lamiids</taxon>
        <taxon>Solanales</taxon>
        <taxon>Solanaceae</taxon>
        <taxon>Solanoideae</taxon>
        <taxon>Datureae</taxon>
        <taxon>Datura</taxon>
    </lineage>
</organism>
<evidence type="ECO:0000313" key="3">
    <source>
        <dbReference type="Proteomes" id="UP000823775"/>
    </source>
</evidence>